<name>A0ABQ4Y8Y4_9ASTR</name>
<evidence type="ECO:0000313" key="3">
    <source>
        <dbReference type="Proteomes" id="UP001151760"/>
    </source>
</evidence>
<feature type="region of interest" description="Disordered" evidence="1">
    <location>
        <begin position="1"/>
        <end position="26"/>
    </location>
</feature>
<keyword evidence="3" id="KW-1185">Reference proteome</keyword>
<dbReference type="Proteomes" id="UP001151760">
    <property type="component" value="Unassembled WGS sequence"/>
</dbReference>
<comment type="caution">
    <text evidence="2">The sequence shown here is derived from an EMBL/GenBank/DDBJ whole genome shotgun (WGS) entry which is preliminary data.</text>
</comment>
<protein>
    <submittedName>
        <fullName evidence="2">Uncharacterized protein</fullName>
    </submittedName>
</protein>
<evidence type="ECO:0000313" key="2">
    <source>
        <dbReference type="EMBL" id="GJS74154.1"/>
    </source>
</evidence>
<organism evidence="2 3">
    <name type="scientific">Tanacetum coccineum</name>
    <dbReference type="NCBI Taxonomy" id="301880"/>
    <lineage>
        <taxon>Eukaryota</taxon>
        <taxon>Viridiplantae</taxon>
        <taxon>Streptophyta</taxon>
        <taxon>Embryophyta</taxon>
        <taxon>Tracheophyta</taxon>
        <taxon>Spermatophyta</taxon>
        <taxon>Magnoliopsida</taxon>
        <taxon>eudicotyledons</taxon>
        <taxon>Gunneridae</taxon>
        <taxon>Pentapetalae</taxon>
        <taxon>asterids</taxon>
        <taxon>campanulids</taxon>
        <taxon>Asterales</taxon>
        <taxon>Asteraceae</taxon>
        <taxon>Asteroideae</taxon>
        <taxon>Anthemideae</taxon>
        <taxon>Anthemidinae</taxon>
        <taxon>Tanacetum</taxon>
    </lineage>
</organism>
<proteinExistence type="predicted"/>
<reference evidence="2" key="1">
    <citation type="journal article" date="2022" name="Int. J. Mol. Sci.">
        <title>Draft Genome of Tanacetum Coccineum: Genomic Comparison of Closely Related Tanacetum-Family Plants.</title>
        <authorList>
            <person name="Yamashiro T."/>
            <person name="Shiraishi A."/>
            <person name="Nakayama K."/>
            <person name="Satake H."/>
        </authorList>
    </citation>
    <scope>NUCLEOTIDE SEQUENCE</scope>
</reference>
<evidence type="ECO:0000256" key="1">
    <source>
        <dbReference type="SAM" id="MobiDB-lite"/>
    </source>
</evidence>
<accession>A0ABQ4Y8Y4</accession>
<gene>
    <name evidence="2" type="ORF">Tco_0706995</name>
</gene>
<feature type="compositionally biased region" description="Low complexity" evidence="1">
    <location>
        <begin position="11"/>
        <end position="21"/>
    </location>
</feature>
<sequence length="79" mass="9053">MKKTKSPFICSSSSSSSSSSESDNDYLKRKNKYPLKSLEMDAYVETNLNDANIQNLCEEIKEDHRLSISLLEQYSIIQK</sequence>
<reference evidence="2" key="2">
    <citation type="submission" date="2022-01" db="EMBL/GenBank/DDBJ databases">
        <authorList>
            <person name="Yamashiro T."/>
            <person name="Shiraishi A."/>
            <person name="Satake H."/>
            <person name="Nakayama K."/>
        </authorList>
    </citation>
    <scope>NUCLEOTIDE SEQUENCE</scope>
</reference>
<dbReference type="EMBL" id="BQNB010010210">
    <property type="protein sequence ID" value="GJS74154.1"/>
    <property type="molecule type" value="Genomic_DNA"/>
</dbReference>